<comment type="caution">
    <text evidence="1">The sequence shown here is derived from an EMBL/GenBank/DDBJ whole genome shotgun (WGS) entry which is preliminary data.</text>
</comment>
<protein>
    <submittedName>
        <fullName evidence="1">Electron transfer flavoprotein subunit alpha/FixB family protein</fullName>
    </submittedName>
</protein>
<name>A0ACC7NU48_9BACL</name>
<gene>
    <name evidence="1" type="ORF">ACI1P1_08290</name>
</gene>
<evidence type="ECO:0000313" key="2">
    <source>
        <dbReference type="Proteomes" id="UP001631969"/>
    </source>
</evidence>
<evidence type="ECO:0000313" key="1">
    <source>
        <dbReference type="EMBL" id="MFM9328281.1"/>
    </source>
</evidence>
<proteinExistence type="predicted"/>
<keyword evidence="2" id="KW-1185">Reference proteome</keyword>
<accession>A0ACC7NU48</accession>
<sequence>MSEERKAAQEQDWSAYRGVMIVIEHRRGEAKKVSWQLLGEGRKLADKLETSLLALVIGHDVEHLAAESIRYGADRVYLCQAPELLDYRTRPYSRVCLSAIHEIKPEIVLYGATATGRDLAGAIATHLPTGLTADCTELDVEPHPSRLLMASRPAFSEKMMATILCKQYRPQMATARAGVFQALAPDPERTGEVVHLEVREDYSNTAAQVIAFLEEKSSVNLEEADIIVAGGRGLGGAEGFSLLRELAEVLGGEVGATRAAVDAGWITHEHQIGQTGHTVRPKLYIAAGISGAVQHTVGMQGSDVIIAVNKDPQAPIFQIAHYAMAGDLFQIIPALIREFAKRRGAVLTSTDAAASPQSVAAPEAGIPDEAMTQTAAGRGV</sequence>
<organism evidence="1 2">
    <name type="scientific">Paenibacillus mesotrionivorans</name>
    <dbReference type="NCBI Taxonomy" id="3160968"/>
    <lineage>
        <taxon>Bacteria</taxon>
        <taxon>Bacillati</taxon>
        <taxon>Bacillota</taxon>
        <taxon>Bacilli</taxon>
        <taxon>Bacillales</taxon>
        <taxon>Paenibacillaceae</taxon>
        <taxon>Paenibacillus</taxon>
    </lineage>
</organism>
<dbReference type="EMBL" id="JBJURJ010000004">
    <property type="protein sequence ID" value="MFM9328281.1"/>
    <property type="molecule type" value="Genomic_DNA"/>
</dbReference>
<reference evidence="1" key="1">
    <citation type="submission" date="2024-12" db="EMBL/GenBank/DDBJ databases">
        <authorList>
            <person name="Wu N."/>
        </authorList>
    </citation>
    <scope>NUCLEOTIDE SEQUENCE</scope>
    <source>
        <strain evidence="1">P15</strain>
    </source>
</reference>
<dbReference type="Proteomes" id="UP001631969">
    <property type="component" value="Unassembled WGS sequence"/>
</dbReference>